<name>A0A0W4ZJ36_PNEC8</name>
<dbReference type="GeneID" id="28936425"/>
<feature type="active site" description="N6-GMP-lysine intermediate" evidence="16">
    <location>
        <position position="62"/>
    </location>
</feature>
<protein>
    <recommendedName>
        <fullName evidence="4">mRNA-capping enzyme subunit alpha</fullName>
        <ecNumber evidence="3">2.7.7.50</ecNumber>
    </recommendedName>
    <alternativeName>
        <fullName evidence="12">GTP--RNA guanylyltransferase</fullName>
    </alternativeName>
    <alternativeName>
        <fullName evidence="13">mRNA guanylyltransferase</fullName>
    </alternativeName>
</protein>
<comment type="caution">
    <text evidence="18">The sequence shown here is derived from an EMBL/GenBank/DDBJ whole genome shotgun (WGS) entry which is preliminary data.</text>
</comment>
<evidence type="ECO:0000256" key="16">
    <source>
        <dbReference type="PIRSR" id="PIRSR036959-1"/>
    </source>
</evidence>
<evidence type="ECO:0000256" key="15">
    <source>
        <dbReference type="ARBA" id="ARBA00047082"/>
    </source>
</evidence>
<evidence type="ECO:0000256" key="1">
    <source>
        <dbReference type="ARBA" id="ARBA00004123"/>
    </source>
</evidence>
<dbReference type="InterPro" id="IPR012340">
    <property type="entry name" value="NA-bd_OB-fold"/>
</dbReference>
<dbReference type="Proteomes" id="UP000054454">
    <property type="component" value="Unassembled WGS sequence"/>
</dbReference>
<dbReference type="AlphaFoldDB" id="A0A0W4ZJ36"/>
<reference evidence="19" key="1">
    <citation type="journal article" date="2016" name="Nat. Commun.">
        <title>Genome analysis of three Pneumocystis species reveals adaptation mechanisms to life exclusively in mammalian hosts.</title>
        <authorList>
            <person name="Ma L."/>
            <person name="Chen Z."/>
            <person name="Huang D.W."/>
            <person name="Kutty G."/>
            <person name="Ishihara M."/>
            <person name="Wang H."/>
            <person name="Abouelleil A."/>
            <person name="Bishop L."/>
            <person name="Davey E."/>
            <person name="Deng R."/>
            <person name="Deng X."/>
            <person name="Fan L."/>
            <person name="Fantoni G."/>
            <person name="Fitzgerald M."/>
            <person name="Gogineni E."/>
            <person name="Goldberg J.M."/>
            <person name="Handley G."/>
            <person name="Hu X."/>
            <person name="Huber C."/>
            <person name="Jiao X."/>
            <person name="Jones K."/>
            <person name="Levin J.Z."/>
            <person name="Liu Y."/>
            <person name="Macdonald P."/>
            <person name="Melnikov A."/>
            <person name="Raley C."/>
            <person name="Sassi M."/>
            <person name="Sherman B.T."/>
            <person name="Song X."/>
            <person name="Sykes S."/>
            <person name="Tran B."/>
            <person name="Walsh L."/>
            <person name="Xia Y."/>
            <person name="Yang J."/>
            <person name="Young S."/>
            <person name="Zeng Q."/>
            <person name="Zheng X."/>
            <person name="Stephens R."/>
            <person name="Nusbaum C."/>
            <person name="Birren B.W."/>
            <person name="Azadi P."/>
            <person name="Lempicki R.A."/>
            <person name="Cuomo C.A."/>
            <person name="Kovacs J.A."/>
        </authorList>
    </citation>
    <scope>NUCLEOTIDE SEQUENCE [LARGE SCALE GENOMIC DNA]</scope>
    <source>
        <strain evidence="19">B80</strain>
    </source>
</reference>
<dbReference type="RefSeq" id="XP_018225930.1">
    <property type="nucleotide sequence ID" value="XM_018370222.1"/>
</dbReference>
<dbReference type="GO" id="GO:0006310">
    <property type="term" value="P:DNA recombination"/>
    <property type="evidence" value="ECO:0007669"/>
    <property type="project" value="InterPro"/>
</dbReference>
<dbReference type="GO" id="GO:0045944">
    <property type="term" value="P:positive regulation of transcription by RNA polymerase II"/>
    <property type="evidence" value="ECO:0007669"/>
    <property type="project" value="EnsemblFungi"/>
</dbReference>
<evidence type="ECO:0000256" key="4">
    <source>
        <dbReference type="ARBA" id="ARBA00019171"/>
    </source>
</evidence>
<evidence type="ECO:0000256" key="12">
    <source>
        <dbReference type="ARBA" id="ARBA00029909"/>
    </source>
</evidence>
<evidence type="ECO:0000256" key="6">
    <source>
        <dbReference type="ARBA" id="ARBA00022679"/>
    </source>
</evidence>
<dbReference type="PROSITE" id="PS50160">
    <property type="entry name" value="DNA_LIGASE_A3"/>
    <property type="match status" value="1"/>
</dbReference>
<evidence type="ECO:0000256" key="11">
    <source>
        <dbReference type="ARBA" id="ARBA00023242"/>
    </source>
</evidence>
<keyword evidence="11" id="KW-0539">Nucleus</keyword>
<dbReference type="InterPro" id="IPR012310">
    <property type="entry name" value="DNA_ligase_ATP-dep_cent"/>
</dbReference>
<evidence type="ECO:0000313" key="19">
    <source>
        <dbReference type="Proteomes" id="UP000054454"/>
    </source>
</evidence>
<dbReference type="InterPro" id="IPR013846">
    <property type="entry name" value="mRNA_cap_enzyme_C"/>
</dbReference>
<sequence>MKDHYSYIPGTKIQGNNLHILRDKVRQLLKRSNDSFPGSQPVSFSKNHIQTLIDNDYYLCEKSDGIRVLLYIMEEKNNMGKLSEKIYLIDRKNDYYEVQNLHFPVLNDTTFHKFHNDTLIDGELILDEYEDGRKILRCLVFDCLSVQGKLLLNKPLDKRLGYLKENIMDPLNNFCMRYPDFTRKMPFRVEFKKMELSYAIEMMFKDIIPSLRHKNDGLIFTCLNAPYTCGTDETLLKWKPPGENSIDFLLNLQFPLLPNSLNDFNYDSMPKFRLSVWEGGNKYSEMYDMYVSPEEWEQMKALGEPLNHRLVECIYDSQKRWRFYRFRDDKSHGNFIDVVLNVLKSIDDAVDKEQLKNAAYEIKKHFKARAANKLKIQS</sequence>
<evidence type="ECO:0000256" key="8">
    <source>
        <dbReference type="ARBA" id="ARBA00022741"/>
    </source>
</evidence>
<dbReference type="GO" id="GO:0003910">
    <property type="term" value="F:DNA ligase (ATP) activity"/>
    <property type="evidence" value="ECO:0007669"/>
    <property type="project" value="InterPro"/>
</dbReference>
<dbReference type="OrthoDB" id="200924at2759"/>
<organism evidence="18 19">
    <name type="scientific">Pneumocystis carinii (strain B80)</name>
    <name type="common">Rat pneumocystis pneumonia agent</name>
    <name type="synonym">Pneumocystis carinii f. sp. carinii</name>
    <dbReference type="NCBI Taxonomy" id="1408658"/>
    <lineage>
        <taxon>Eukaryota</taxon>
        <taxon>Fungi</taxon>
        <taxon>Dikarya</taxon>
        <taxon>Ascomycota</taxon>
        <taxon>Taphrinomycotina</taxon>
        <taxon>Pneumocystomycetes</taxon>
        <taxon>Pneumocystaceae</taxon>
        <taxon>Pneumocystis</taxon>
    </lineage>
</organism>
<keyword evidence="5" id="KW-0507">mRNA processing</keyword>
<dbReference type="InterPro" id="IPR051029">
    <property type="entry name" value="mRNA_Capping_Enz/RNA_Phosphat"/>
</dbReference>
<evidence type="ECO:0000256" key="13">
    <source>
        <dbReference type="ARBA" id="ARBA00030702"/>
    </source>
</evidence>
<dbReference type="PIRSF" id="PIRSF036959">
    <property type="entry name" value="mRNA_cap_alpha"/>
    <property type="match status" value="1"/>
</dbReference>
<evidence type="ECO:0000256" key="9">
    <source>
        <dbReference type="ARBA" id="ARBA00023042"/>
    </source>
</evidence>
<comment type="catalytic activity">
    <reaction evidence="14">
        <text>a 5'-end diphospho-ribonucleoside in mRNA + GTP + H(+) = a 5'-end (5'-triphosphoguanosine)-ribonucleoside in mRNA + diphosphate</text>
        <dbReference type="Rhea" id="RHEA:67012"/>
        <dbReference type="Rhea" id="RHEA-COMP:17165"/>
        <dbReference type="Rhea" id="RHEA-COMP:17166"/>
        <dbReference type="ChEBI" id="CHEBI:15378"/>
        <dbReference type="ChEBI" id="CHEBI:33019"/>
        <dbReference type="ChEBI" id="CHEBI:37565"/>
        <dbReference type="ChEBI" id="CHEBI:167616"/>
        <dbReference type="ChEBI" id="CHEBI:167617"/>
        <dbReference type="EC" id="2.7.7.50"/>
    </reaction>
    <physiologicalReaction direction="left-to-right" evidence="14">
        <dbReference type="Rhea" id="RHEA:67013"/>
    </physiologicalReaction>
</comment>
<dbReference type="EMBL" id="LFVZ01000007">
    <property type="protein sequence ID" value="KTW28387.1"/>
    <property type="molecule type" value="Genomic_DNA"/>
</dbReference>
<evidence type="ECO:0000256" key="14">
    <source>
        <dbReference type="ARBA" id="ARBA00044624"/>
    </source>
</evidence>
<comment type="subcellular location">
    <subcellularLocation>
        <location evidence="1">Nucleus</location>
    </subcellularLocation>
</comment>
<dbReference type="CDD" id="cd07895">
    <property type="entry name" value="Adenylation_mRNA_capping"/>
    <property type="match status" value="1"/>
</dbReference>
<dbReference type="Gene3D" id="3.30.470.30">
    <property type="entry name" value="DNA ligase/mRNA capping enzyme"/>
    <property type="match status" value="1"/>
</dbReference>
<dbReference type="GO" id="GO:0005524">
    <property type="term" value="F:ATP binding"/>
    <property type="evidence" value="ECO:0007669"/>
    <property type="project" value="InterPro"/>
</dbReference>
<dbReference type="InterPro" id="IPR001339">
    <property type="entry name" value="mRNA_cap_enzyme_adenylation"/>
</dbReference>
<evidence type="ECO:0000256" key="2">
    <source>
        <dbReference type="ARBA" id="ARBA00010237"/>
    </source>
</evidence>
<dbReference type="GO" id="GO:0004484">
    <property type="term" value="F:mRNA guanylyltransferase activity"/>
    <property type="evidence" value="ECO:0007669"/>
    <property type="project" value="UniProtKB-EC"/>
</dbReference>
<dbReference type="Gene3D" id="2.40.50.140">
    <property type="entry name" value="Nucleic acid-binding proteins"/>
    <property type="match status" value="1"/>
</dbReference>
<gene>
    <name evidence="18" type="ORF">T552_01647</name>
</gene>
<dbReference type="FunFam" id="3.30.470.30:FF:000011">
    <property type="entry name" value="mRNA-capping enzyme subunit alpha"/>
    <property type="match status" value="1"/>
</dbReference>
<dbReference type="GO" id="GO:0031533">
    <property type="term" value="C:mRNA capping enzyme complex"/>
    <property type="evidence" value="ECO:0007669"/>
    <property type="project" value="EnsemblFungi"/>
</dbReference>
<evidence type="ECO:0000256" key="5">
    <source>
        <dbReference type="ARBA" id="ARBA00022664"/>
    </source>
</evidence>
<dbReference type="PANTHER" id="PTHR10367">
    <property type="entry name" value="MRNA-CAPPING ENZYME"/>
    <property type="match status" value="1"/>
</dbReference>
<proteinExistence type="inferred from homology"/>
<dbReference type="PANTHER" id="PTHR10367:SF17">
    <property type="entry name" value="MRNA-CAPPING ENZYME"/>
    <property type="match status" value="1"/>
</dbReference>
<accession>A0A0W4ZJ36</accession>
<dbReference type="SUPFAM" id="SSF50249">
    <property type="entry name" value="Nucleic acid-binding proteins"/>
    <property type="match status" value="1"/>
</dbReference>
<dbReference type="GO" id="GO:0005525">
    <property type="term" value="F:GTP binding"/>
    <property type="evidence" value="ECO:0007669"/>
    <property type="project" value="UniProtKB-KW"/>
</dbReference>
<evidence type="ECO:0000256" key="3">
    <source>
        <dbReference type="ARBA" id="ARBA00012475"/>
    </source>
</evidence>
<evidence type="ECO:0000313" key="18">
    <source>
        <dbReference type="EMBL" id="KTW28387.1"/>
    </source>
</evidence>
<keyword evidence="8" id="KW-0547">Nucleotide-binding</keyword>
<dbReference type="InterPro" id="IPR017075">
    <property type="entry name" value="mRNA_cap_enzyme_alpha"/>
</dbReference>
<evidence type="ECO:0000259" key="17">
    <source>
        <dbReference type="PROSITE" id="PS50160"/>
    </source>
</evidence>
<keyword evidence="6" id="KW-0808">Transferase</keyword>
<evidence type="ECO:0000256" key="7">
    <source>
        <dbReference type="ARBA" id="ARBA00022695"/>
    </source>
</evidence>
<evidence type="ECO:0000256" key="10">
    <source>
        <dbReference type="ARBA" id="ARBA00023134"/>
    </source>
</evidence>
<keyword evidence="7" id="KW-0548">Nucleotidyltransferase</keyword>
<dbReference type="Pfam" id="PF03919">
    <property type="entry name" value="mRNA_cap_C"/>
    <property type="match status" value="1"/>
</dbReference>
<keyword evidence="9" id="KW-0506">mRNA capping</keyword>
<comment type="subunit">
    <text evidence="15">Heterodimer. The mRNA-capping enzyme is composed of two separate chains alpha and beta, respectively a mRNA guanylyltransferase and an mRNA 5'-triphosphate monophosphatase.</text>
</comment>
<feature type="domain" description="ATP-dependent DNA ligase family profile" evidence="17">
    <location>
        <begin position="139"/>
        <end position="238"/>
    </location>
</feature>
<dbReference type="SUPFAM" id="SSF56091">
    <property type="entry name" value="DNA ligase/mRNA capping enzyme, catalytic domain"/>
    <property type="match status" value="1"/>
</dbReference>
<dbReference type="GO" id="GO:0008033">
    <property type="term" value="P:tRNA processing"/>
    <property type="evidence" value="ECO:0007669"/>
    <property type="project" value="EnsemblFungi"/>
</dbReference>
<comment type="similarity">
    <text evidence="2">Belongs to the eukaryotic GTase family.</text>
</comment>
<dbReference type="Pfam" id="PF01331">
    <property type="entry name" value="mRNA_cap_enzyme"/>
    <property type="match status" value="1"/>
</dbReference>
<dbReference type="GO" id="GO:0006370">
    <property type="term" value="P:7-methylguanosine mRNA capping"/>
    <property type="evidence" value="ECO:0007669"/>
    <property type="project" value="UniProtKB-KW"/>
</dbReference>
<dbReference type="GO" id="GO:0099122">
    <property type="term" value="F:RNA polymerase II C-terminal domain binding"/>
    <property type="evidence" value="ECO:0007669"/>
    <property type="project" value="EnsemblFungi"/>
</dbReference>
<dbReference type="VEuPathDB" id="FungiDB:T552_01647"/>
<dbReference type="GO" id="GO:0006281">
    <property type="term" value="P:DNA repair"/>
    <property type="evidence" value="ECO:0007669"/>
    <property type="project" value="InterPro"/>
</dbReference>
<keyword evidence="10" id="KW-0342">GTP-binding</keyword>
<dbReference type="EC" id="2.7.7.50" evidence="3"/>
<keyword evidence="19" id="KW-1185">Reference proteome</keyword>